<keyword evidence="2" id="KW-0479">Metal-binding</keyword>
<name>A0A9W4XBP0_9GLOM</name>
<feature type="non-terminal residue" evidence="6">
    <location>
        <position position="139"/>
    </location>
</feature>
<evidence type="ECO:0000256" key="4">
    <source>
        <dbReference type="ARBA" id="ARBA00022833"/>
    </source>
</evidence>
<dbReference type="Proteomes" id="UP001153678">
    <property type="component" value="Unassembled WGS sequence"/>
</dbReference>
<dbReference type="PANTHER" id="PTHR46481">
    <property type="entry name" value="ZINC FINGER BED DOMAIN-CONTAINING PROTEIN 4"/>
    <property type="match status" value="1"/>
</dbReference>
<evidence type="ECO:0000313" key="6">
    <source>
        <dbReference type="EMBL" id="CAI2199980.1"/>
    </source>
</evidence>
<dbReference type="InterPro" id="IPR052035">
    <property type="entry name" value="ZnF_BED_domain_contain"/>
</dbReference>
<dbReference type="OrthoDB" id="2417650at2759"/>
<organism evidence="6 7">
    <name type="scientific">Funneliformis geosporum</name>
    <dbReference type="NCBI Taxonomy" id="1117311"/>
    <lineage>
        <taxon>Eukaryota</taxon>
        <taxon>Fungi</taxon>
        <taxon>Fungi incertae sedis</taxon>
        <taxon>Mucoromycota</taxon>
        <taxon>Glomeromycotina</taxon>
        <taxon>Glomeromycetes</taxon>
        <taxon>Glomerales</taxon>
        <taxon>Glomeraceae</taxon>
        <taxon>Funneliformis</taxon>
    </lineage>
</organism>
<keyword evidence="5" id="KW-0539">Nucleus</keyword>
<evidence type="ECO:0000256" key="5">
    <source>
        <dbReference type="ARBA" id="ARBA00023242"/>
    </source>
</evidence>
<dbReference type="SUPFAM" id="SSF140996">
    <property type="entry name" value="Hermes dimerisation domain"/>
    <property type="match status" value="1"/>
</dbReference>
<dbReference type="SUPFAM" id="SSF53098">
    <property type="entry name" value="Ribonuclease H-like"/>
    <property type="match status" value="1"/>
</dbReference>
<keyword evidence="4" id="KW-0862">Zinc</keyword>
<evidence type="ECO:0000256" key="1">
    <source>
        <dbReference type="ARBA" id="ARBA00004123"/>
    </source>
</evidence>
<gene>
    <name evidence="6" type="ORF">FWILDA_LOCUS19342</name>
</gene>
<evidence type="ECO:0000256" key="3">
    <source>
        <dbReference type="ARBA" id="ARBA00022771"/>
    </source>
</evidence>
<keyword evidence="7" id="KW-1185">Reference proteome</keyword>
<dbReference type="InterPro" id="IPR012337">
    <property type="entry name" value="RNaseH-like_sf"/>
</dbReference>
<protein>
    <submittedName>
        <fullName evidence="6">2273_t:CDS:1</fullName>
    </submittedName>
</protein>
<comment type="caution">
    <text evidence="6">The sequence shown here is derived from an EMBL/GenBank/DDBJ whole genome shotgun (WGS) entry which is preliminary data.</text>
</comment>
<dbReference type="AlphaFoldDB" id="A0A9W4XBP0"/>
<sequence length="139" mass="16867">TIKRHFEKNHADAYKQINQEVQNNQLPYTENNIDRVELINLHIYSWIINDQQLFNVVENKEFKSLLFVLDPRYKLLTRQTVSQHIACINQSYILVILHWIDEKWYMKNILLDFIPMHERYTGIAIAEKIYNTLKEYNLE</sequence>
<evidence type="ECO:0000256" key="2">
    <source>
        <dbReference type="ARBA" id="ARBA00022723"/>
    </source>
</evidence>
<proteinExistence type="predicted"/>
<keyword evidence="3" id="KW-0863">Zinc-finger</keyword>
<dbReference type="GO" id="GO:0005634">
    <property type="term" value="C:nucleus"/>
    <property type="evidence" value="ECO:0007669"/>
    <property type="project" value="UniProtKB-SubCell"/>
</dbReference>
<comment type="subcellular location">
    <subcellularLocation>
        <location evidence="1">Nucleus</location>
    </subcellularLocation>
</comment>
<dbReference type="EMBL" id="CAMKVN010022943">
    <property type="protein sequence ID" value="CAI2199980.1"/>
    <property type="molecule type" value="Genomic_DNA"/>
</dbReference>
<feature type="non-terminal residue" evidence="6">
    <location>
        <position position="1"/>
    </location>
</feature>
<accession>A0A9W4XBP0</accession>
<dbReference type="GO" id="GO:0008270">
    <property type="term" value="F:zinc ion binding"/>
    <property type="evidence" value="ECO:0007669"/>
    <property type="project" value="UniProtKB-KW"/>
</dbReference>
<reference evidence="6" key="1">
    <citation type="submission" date="2022-08" db="EMBL/GenBank/DDBJ databases">
        <authorList>
            <person name="Kallberg Y."/>
            <person name="Tangrot J."/>
            <person name="Rosling A."/>
        </authorList>
    </citation>
    <scope>NUCLEOTIDE SEQUENCE</scope>
    <source>
        <strain evidence="6">Wild A</strain>
    </source>
</reference>
<dbReference type="PANTHER" id="PTHR46481:SF10">
    <property type="entry name" value="ZINC FINGER BED DOMAIN-CONTAINING PROTEIN 39"/>
    <property type="match status" value="1"/>
</dbReference>
<evidence type="ECO:0000313" key="7">
    <source>
        <dbReference type="Proteomes" id="UP001153678"/>
    </source>
</evidence>